<evidence type="ECO:0000256" key="1">
    <source>
        <dbReference type="SAM" id="Phobius"/>
    </source>
</evidence>
<keyword evidence="1" id="KW-0812">Transmembrane</keyword>
<keyword evidence="1" id="KW-1133">Transmembrane helix</keyword>
<comment type="caution">
    <text evidence="2">The sequence shown here is derived from an EMBL/GenBank/DDBJ whole genome shotgun (WGS) entry which is preliminary data.</text>
</comment>
<proteinExistence type="predicted"/>
<feature type="non-terminal residue" evidence="2">
    <location>
        <position position="36"/>
    </location>
</feature>
<protein>
    <submittedName>
        <fullName evidence="2">Uncharacterized protein</fullName>
    </submittedName>
</protein>
<evidence type="ECO:0000313" key="2">
    <source>
        <dbReference type="EMBL" id="OMH81362.1"/>
    </source>
</evidence>
<name>A0A1R1PKF6_ZANCU</name>
<organism evidence="2 3">
    <name type="scientific">Zancudomyces culisetae</name>
    <name type="common">Gut fungus</name>
    <name type="synonym">Smittium culisetae</name>
    <dbReference type="NCBI Taxonomy" id="1213189"/>
    <lineage>
        <taxon>Eukaryota</taxon>
        <taxon>Fungi</taxon>
        <taxon>Fungi incertae sedis</taxon>
        <taxon>Zoopagomycota</taxon>
        <taxon>Kickxellomycotina</taxon>
        <taxon>Harpellomycetes</taxon>
        <taxon>Harpellales</taxon>
        <taxon>Legeriomycetaceae</taxon>
        <taxon>Zancudomyces</taxon>
    </lineage>
</organism>
<keyword evidence="1" id="KW-0472">Membrane</keyword>
<gene>
    <name evidence="2" type="ORF">AX774_g5180</name>
</gene>
<dbReference type="AlphaFoldDB" id="A0A1R1PKF6"/>
<dbReference type="EMBL" id="LSSK01000917">
    <property type="protein sequence ID" value="OMH81362.1"/>
    <property type="molecule type" value="Genomic_DNA"/>
</dbReference>
<feature type="transmembrane region" description="Helical" evidence="1">
    <location>
        <begin position="6"/>
        <end position="23"/>
    </location>
</feature>
<sequence>MPSRLNHLLILIPDLLALVVLLGRKQLKKAQNSLEK</sequence>
<evidence type="ECO:0000313" key="3">
    <source>
        <dbReference type="Proteomes" id="UP000188320"/>
    </source>
</evidence>
<accession>A0A1R1PKF6</accession>
<reference evidence="3" key="1">
    <citation type="submission" date="2017-01" db="EMBL/GenBank/DDBJ databases">
        <authorList>
            <person name="Wang Y."/>
            <person name="White M."/>
            <person name="Kvist S."/>
            <person name="Moncalvo J.-M."/>
        </authorList>
    </citation>
    <scope>NUCLEOTIDE SEQUENCE [LARGE SCALE GENOMIC DNA]</scope>
    <source>
        <strain evidence="3">COL-18-3</strain>
    </source>
</reference>
<keyword evidence="3" id="KW-1185">Reference proteome</keyword>
<dbReference type="Proteomes" id="UP000188320">
    <property type="component" value="Unassembled WGS sequence"/>
</dbReference>